<dbReference type="PANTHER" id="PTHR36445">
    <property type="entry name" value="GTP CYCLOHYDROLASE MPTA"/>
    <property type="match status" value="1"/>
</dbReference>
<dbReference type="InterPro" id="IPR003801">
    <property type="entry name" value="GTP_cyclohydrolase_FolE2/MptA"/>
</dbReference>
<dbReference type="RefSeq" id="WP_043802791.1">
    <property type="nucleotide sequence ID" value="NZ_AVCH01000154.1"/>
</dbReference>
<dbReference type="PANTHER" id="PTHR36445:SF1">
    <property type="entry name" value="GTP CYCLOHYDROLASE MPTA"/>
    <property type="match status" value="1"/>
</dbReference>
<comment type="function">
    <text evidence="2">Converts GTP to 7,8-dihydroneopterin triphosphate.</text>
</comment>
<proteinExistence type="inferred from homology"/>
<comment type="caution">
    <text evidence="3">The sequence shown here is derived from an EMBL/GenBank/DDBJ whole genome shotgun (WGS) entry which is preliminary data.</text>
</comment>
<comment type="catalytic activity">
    <reaction evidence="2">
        <text>GTP + H2O = 7,8-dihydroneopterin 3'-triphosphate + formate + H(+)</text>
        <dbReference type="Rhea" id="RHEA:17473"/>
        <dbReference type="ChEBI" id="CHEBI:15377"/>
        <dbReference type="ChEBI" id="CHEBI:15378"/>
        <dbReference type="ChEBI" id="CHEBI:15740"/>
        <dbReference type="ChEBI" id="CHEBI:37565"/>
        <dbReference type="ChEBI" id="CHEBI:58462"/>
        <dbReference type="EC" id="3.5.4.16"/>
    </reaction>
</comment>
<evidence type="ECO:0000313" key="3">
    <source>
        <dbReference type="EMBL" id="KFN48017.1"/>
    </source>
</evidence>
<dbReference type="GO" id="GO:0046654">
    <property type="term" value="P:tetrahydrofolate biosynthetic process"/>
    <property type="evidence" value="ECO:0007669"/>
    <property type="project" value="UniProtKB-UniRule"/>
</dbReference>
<dbReference type="eggNOG" id="COG1469">
    <property type="taxonomic scope" value="Bacteria"/>
</dbReference>
<dbReference type="EC" id="3.5.4.16" evidence="2"/>
<organism evidence="3 4">
    <name type="scientific">Arenimonas malthae CC-JY-1</name>
    <dbReference type="NCBI Taxonomy" id="1384054"/>
    <lineage>
        <taxon>Bacteria</taxon>
        <taxon>Pseudomonadati</taxon>
        <taxon>Pseudomonadota</taxon>
        <taxon>Gammaproteobacteria</taxon>
        <taxon>Lysobacterales</taxon>
        <taxon>Lysobacteraceae</taxon>
        <taxon>Arenimonas</taxon>
    </lineage>
</organism>
<dbReference type="EMBL" id="AVCH01000154">
    <property type="protein sequence ID" value="KFN48017.1"/>
    <property type="molecule type" value="Genomic_DNA"/>
</dbReference>
<dbReference type="GO" id="GO:0003934">
    <property type="term" value="F:GTP cyclohydrolase I activity"/>
    <property type="evidence" value="ECO:0007669"/>
    <property type="project" value="UniProtKB-UniRule"/>
</dbReference>
<dbReference type="STRING" id="1384054.N790_06875"/>
<evidence type="ECO:0000256" key="1">
    <source>
        <dbReference type="ARBA" id="ARBA00022801"/>
    </source>
</evidence>
<sequence>MAPSNLDNTARVLPDVAKEAQPAHAGVLDWVGMGEIEMPVSLAGDDGRTSTAGARVNAFVNLKRPDVRGIHMSRLYLHVDKALSNEPATPGAVRRLLKDFLESHADLSDRAMVSLRFEHLVRRPALASDNSGWKTYPVSITGVMDRGQFALELGLTVAYSSTCPCSAALARQLIQEQFANDFAEGGTLDREAVLAWLGTEQGIRATPHSQRSYAEVKLRLVPSFQNFPIVEIIDRIEQALKTPVQTAVKRVDEQAFALLNGQNLMFCEDAARRMQAALERDERISDFWLRASHHESLHPHDAVAVATKGVPGGYTALPDGLASR</sequence>
<dbReference type="PATRIC" id="fig|1384054.3.peg.1389"/>
<keyword evidence="4" id="KW-1185">Reference proteome</keyword>
<protein>
    <recommendedName>
        <fullName evidence="2">GTP cyclohydrolase FolE2</fullName>
        <ecNumber evidence="2">3.5.4.16</ecNumber>
    </recommendedName>
</protein>
<keyword evidence="1 2" id="KW-0378">Hydrolase</keyword>
<reference evidence="3 4" key="1">
    <citation type="submission" date="2013-09" db="EMBL/GenBank/DDBJ databases">
        <title>Genome sequencing of Arenimonas malthae.</title>
        <authorList>
            <person name="Chen F."/>
            <person name="Wang G."/>
        </authorList>
    </citation>
    <scope>NUCLEOTIDE SEQUENCE [LARGE SCALE GENOMIC DNA]</scope>
    <source>
        <strain evidence="3 4">CC-JY-1</strain>
    </source>
</reference>
<dbReference type="Proteomes" id="UP000029392">
    <property type="component" value="Unassembled WGS sequence"/>
</dbReference>
<accession>A0A091B959</accession>
<dbReference type="AlphaFoldDB" id="A0A091B959"/>
<gene>
    <name evidence="2" type="primary">folE2</name>
    <name evidence="3" type="ORF">N790_06875</name>
</gene>
<name>A0A091B959_9GAMM</name>
<dbReference type="HAMAP" id="MF_01527_B">
    <property type="entry name" value="GTP_cyclohydrol_B"/>
    <property type="match status" value="1"/>
</dbReference>
<comment type="similarity">
    <text evidence="2">Belongs to the GTP cyclohydrolase IV family.</text>
</comment>
<comment type="pathway">
    <text evidence="2">Cofactor biosynthesis; 7,8-dihydroneopterin triphosphate biosynthesis; 7,8-dihydroneopterin triphosphate from GTP: step 1/1.</text>
</comment>
<dbReference type="InterPro" id="IPR022838">
    <property type="entry name" value="GTP_cyclohydrolase_FolE2"/>
</dbReference>
<dbReference type="NCBIfam" id="NF010200">
    <property type="entry name" value="PRK13674.1-1"/>
    <property type="match status" value="1"/>
</dbReference>
<dbReference type="Gene3D" id="3.10.270.10">
    <property type="entry name" value="Urate Oxidase"/>
    <property type="match status" value="1"/>
</dbReference>
<evidence type="ECO:0000256" key="2">
    <source>
        <dbReference type="HAMAP-Rule" id="MF_01527"/>
    </source>
</evidence>
<dbReference type="Pfam" id="PF02649">
    <property type="entry name" value="GCHY-1"/>
    <property type="match status" value="1"/>
</dbReference>
<evidence type="ECO:0000313" key="4">
    <source>
        <dbReference type="Proteomes" id="UP000029392"/>
    </source>
</evidence>
<dbReference type="UniPathway" id="UPA00848">
    <property type="reaction ID" value="UER00151"/>
</dbReference>
<feature type="site" description="May be catalytically important" evidence="2">
    <location>
        <position position="163"/>
    </location>
</feature>